<evidence type="ECO:0000256" key="1">
    <source>
        <dbReference type="ARBA" id="ARBA00004141"/>
    </source>
</evidence>
<evidence type="ECO:0000256" key="11">
    <source>
        <dbReference type="ARBA" id="ARBA00023157"/>
    </source>
</evidence>
<organism evidence="17 18">
    <name type="scientific">Trichoderma harzianum</name>
    <name type="common">Hypocrea lixii</name>
    <dbReference type="NCBI Taxonomy" id="5544"/>
    <lineage>
        <taxon>Eukaryota</taxon>
        <taxon>Fungi</taxon>
        <taxon>Dikarya</taxon>
        <taxon>Ascomycota</taxon>
        <taxon>Pezizomycotina</taxon>
        <taxon>Sordariomycetes</taxon>
        <taxon>Hypocreomycetidae</taxon>
        <taxon>Hypocreales</taxon>
        <taxon>Hypocreaceae</taxon>
        <taxon>Trichoderma</taxon>
    </lineage>
</organism>
<comment type="subcellular location">
    <subcellularLocation>
        <location evidence="2">Membrane</location>
        <topology evidence="2">Lipid-anchor</topology>
        <topology evidence="2">GPI-anchor</topology>
    </subcellularLocation>
    <subcellularLocation>
        <location evidence="1">Membrane</location>
        <topology evidence="1">Multi-pass membrane protein</topology>
    </subcellularLocation>
    <subcellularLocation>
        <location evidence="3">Secreted</location>
    </subcellularLocation>
</comment>
<keyword evidence="11 14" id="KW-1015">Disulfide bond</keyword>
<keyword evidence="14" id="KW-0408">Iron</keyword>
<reference evidence="17 18" key="1">
    <citation type="submission" date="2017-02" db="EMBL/GenBank/DDBJ databases">
        <title>Genomes of Trichoderma spp. with biocontrol activity.</title>
        <authorList>
            <person name="Gardiner D."/>
            <person name="Kazan K."/>
            <person name="Vos C."/>
            <person name="Harvey P."/>
        </authorList>
    </citation>
    <scope>NUCLEOTIDE SEQUENCE [LARGE SCALE GENOMIC DNA]</scope>
    <source>
        <strain evidence="17 18">Tr1</strain>
    </source>
</reference>
<dbReference type="SMART" id="SM00747">
    <property type="entry name" value="CFEM"/>
    <property type="match status" value="1"/>
</dbReference>
<keyword evidence="9 15" id="KW-1133">Transmembrane helix</keyword>
<evidence type="ECO:0000256" key="12">
    <source>
        <dbReference type="ARBA" id="ARBA00023288"/>
    </source>
</evidence>
<dbReference type="PROSITE" id="PS52012">
    <property type="entry name" value="CFEM"/>
    <property type="match status" value="1"/>
</dbReference>
<feature type="transmembrane region" description="Helical" evidence="15">
    <location>
        <begin position="245"/>
        <end position="267"/>
    </location>
</feature>
<evidence type="ECO:0000256" key="6">
    <source>
        <dbReference type="ARBA" id="ARBA00022622"/>
    </source>
</evidence>
<evidence type="ECO:0000256" key="15">
    <source>
        <dbReference type="SAM" id="Phobius"/>
    </source>
</evidence>
<name>A0A2K0TVT9_TRIHA</name>
<evidence type="ECO:0000256" key="4">
    <source>
        <dbReference type="ARBA" id="ARBA00010031"/>
    </source>
</evidence>
<dbReference type="EMBL" id="MTYI01000181">
    <property type="protein sequence ID" value="PNP49644.1"/>
    <property type="molecule type" value="Genomic_DNA"/>
</dbReference>
<feature type="transmembrane region" description="Helical" evidence="15">
    <location>
        <begin position="279"/>
        <end position="299"/>
    </location>
</feature>
<keyword evidence="6" id="KW-0336">GPI-anchor</keyword>
<dbReference type="Pfam" id="PF20684">
    <property type="entry name" value="Fung_rhodopsin"/>
    <property type="match status" value="1"/>
</dbReference>
<dbReference type="GO" id="GO:0046872">
    <property type="term" value="F:metal ion binding"/>
    <property type="evidence" value="ECO:0007669"/>
    <property type="project" value="UniProtKB-UniRule"/>
</dbReference>
<dbReference type="Proteomes" id="UP000236290">
    <property type="component" value="Unassembled WGS sequence"/>
</dbReference>
<keyword evidence="14" id="KW-0479">Metal-binding</keyword>
<dbReference type="Pfam" id="PF05730">
    <property type="entry name" value="CFEM"/>
    <property type="match status" value="1"/>
</dbReference>
<feature type="domain" description="CFEM" evidence="16">
    <location>
        <begin position="1"/>
        <end position="99"/>
    </location>
</feature>
<evidence type="ECO:0000259" key="16">
    <source>
        <dbReference type="PROSITE" id="PS52012"/>
    </source>
</evidence>
<dbReference type="GO" id="GO:0098552">
    <property type="term" value="C:side of membrane"/>
    <property type="evidence" value="ECO:0007669"/>
    <property type="project" value="UniProtKB-KW"/>
</dbReference>
<evidence type="ECO:0000256" key="7">
    <source>
        <dbReference type="ARBA" id="ARBA00022692"/>
    </source>
</evidence>
<feature type="disulfide bond" evidence="14">
    <location>
        <begin position="30"/>
        <end position="37"/>
    </location>
</feature>
<keyword evidence="7 15" id="KW-0812">Transmembrane</keyword>
<dbReference type="OrthoDB" id="2496787at2759"/>
<evidence type="ECO:0000256" key="2">
    <source>
        <dbReference type="ARBA" id="ARBA00004589"/>
    </source>
</evidence>
<evidence type="ECO:0000256" key="9">
    <source>
        <dbReference type="ARBA" id="ARBA00022989"/>
    </source>
</evidence>
<evidence type="ECO:0000256" key="10">
    <source>
        <dbReference type="ARBA" id="ARBA00023136"/>
    </source>
</evidence>
<evidence type="ECO:0000313" key="17">
    <source>
        <dbReference type="EMBL" id="PNP49644.1"/>
    </source>
</evidence>
<keyword evidence="5" id="KW-0964">Secreted</keyword>
<evidence type="ECO:0000256" key="3">
    <source>
        <dbReference type="ARBA" id="ARBA00004613"/>
    </source>
</evidence>
<keyword evidence="14" id="KW-0349">Heme</keyword>
<gene>
    <name evidence="17" type="ORF">THARTR1_09655</name>
</gene>
<proteinExistence type="inferred from homology"/>
<dbReference type="InterPro" id="IPR052337">
    <property type="entry name" value="SAT4-like"/>
</dbReference>
<feature type="disulfide bond" evidence="14">
    <location>
        <begin position="16"/>
        <end position="56"/>
    </location>
</feature>
<keyword evidence="6" id="KW-0325">Glycoprotein</keyword>
<keyword evidence="10 15" id="KW-0472">Membrane</keyword>
<feature type="disulfide bond" evidence="14">
    <location>
        <begin position="39"/>
        <end position="72"/>
    </location>
</feature>
<comment type="similarity">
    <text evidence="13">Belongs to the SAT4 family.</text>
</comment>
<feature type="binding site" description="axial binding residue" evidence="14">
    <location>
        <position position="34"/>
    </location>
    <ligand>
        <name>heme</name>
        <dbReference type="ChEBI" id="CHEBI:30413"/>
    </ligand>
    <ligandPart>
        <name>Fe</name>
        <dbReference type="ChEBI" id="CHEBI:18248"/>
    </ligandPart>
</feature>
<feature type="disulfide bond" evidence="14">
    <location>
        <begin position="20"/>
        <end position="51"/>
    </location>
</feature>
<dbReference type="PANTHER" id="PTHR33048">
    <property type="entry name" value="PTH11-LIKE INTEGRAL MEMBRANE PROTEIN (AFU_ORTHOLOGUE AFUA_5G11245)"/>
    <property type="match status" value="1"/>
</dbReference>
<dbReference type="InterPro" id="IPR008427">
    <property type="entry name" value="Extracellular_membr_CFEM_dom"/>
</dbReference>
<dbReference type="PANTHER" id="PTHR33048:SF143">
    <property type="entry name" value="EXTRACELLULAR MEMBRANE PROTEIN CFEM DOMAIN-CONTAINING PROTEIN-RELATED"/>
    <property type="match status" value="1"/>
</dbReference>
<accession>A0A2K0TVT9</accession>
<evidence type="ECO:0000256" key="13">
    <source>
        <dbReference type="ARBA" id="ARBA00038359"/>
    </source>
</evidence>
<comment type="caution">
    <text evidence="17">The sequence shown here is derived from an EMBL/GenBank/DDBJ whole genome shotgun (WGS) entry which is preliminary data.</text>
</comment>
<feature type="transmembrane region" description="Helical" evidence="15">
    <location>
        <begin position="319"/>
        <end position="342"/>
    </location>
</feature>
<keyword evidence="12" id="KW-0449">Lipoprotein</keyword>
<feature type="transmembrane region" description="Helical" evidence="15">
    <location>
        <begin position="83"/>
        <end position="104"/>
    </location>
</feature>
<comment type="similarity">
    <text evidence="4">Belongs to the RBT5 family.</text>
</comment>
<feature type="transmembrane region" description="Helical" evidence="15">
    <location>
        <begin position="119"/>
        <end position="142"/>
    </location>
</feature>
<evidence type="ECO:0000256" key="14">
    <source>
        <dbReference type="PROSITE-ProRule" id="PRU01356"/>
    </source>
</evidence>
<evidence type="ECO:0000256" key="8">
    <source>
        <dbReference type="ARBA" id="ARBA00022729"/>
    </source>
</evidence>
<dbReference type="AlphaFoldDB" id="A0A2K0TVT9"/>
<evidence type="ECO:0000313" key="18">
    <source>
        <dbReference type="Proteomes" id="UP000236290"/>
    </source>
</evidence>
<evidence type="ECO:0000256" key="5">
    <source>
        <dbReference type="ARBA" id="ARBA00022525"/>
    </source>
</evidence>
<feature type="transmembrane region" description="Helical" evidence="15">
    <location>
        <begin position="162"/>
        <end position="185"/>
    </location>
</feature>
<keyword evidence="8" id="KW-0732">Signal</keyword>
<dbReference type="InterPro" id="IPR049326">
    <property type="entry name" value="Rhodopsin_dom_fungi"/>
</dbReference>
<dbReference type="GO" id="GO:0005576">
    <property type="term" value="C:extracellular region"/>
    <property type="evidence" value="ECO:0007669"/>
    <property type="project" value="UniProtKB-SubCell"/>
</dbReference>
<sequence length="402" mass="44902">MSPEGFSHLIPSIPPCALNCLTTLIHDTPCTFADLPCMCGDEKYFDAGTICVRAHCMMSEALTTMNLTETACGRPKRDISGQYTSMNIASGVVTIILVLVRLFFKRYLSDNGQIGPDDWVIFAAIVISVPAIIINQVGLVGHGIGKDIWTLPAPELPLFAKFFFIGEVFYLVQMSLVKLSLSLFYLHVFPGPNIRRLLIGTAIFNIVFGVVFVITAMTQCVPLDYYWAQYYDHPPKGRCFNLNGFAWANAALGLAVDVWMIILPLIQIKRLNLHWKKKIGVVVMFILGTFVSIISLLRLKSVIFFAELINPTWDQWNVAWWSTMEVNIGIICTCLPTVRLILQRMFPKILSAGDEQSNDARVFRAGGTSSRGETQQPNFPVELLSTTTLATDARSSYKHFDN</sequence>
<protein>
    <recommendedName>
        <fullName evidence="16">CFEM domain-containing protein</fullName>
    </recommendedName>
</protein>
<feature type="transmembrane region" description="Helical" evidence="15">
    <location>
        <begin position="197"/>
        <end position="217"/>
    </location>
</feature>